<feature type="region of interest" description="Disordered" evidence="8">
    <location>
        <begin position="105"/>
        <end position="160"/>
    </location>
</feature>
<dbReference type="PANTHER" id="PTHR31064:SF30">
    <property type="entry name" value="HIGH-AFFINITY POTASSIUM TRANSPORT PROTEIN-RELATED"/>
    <property type="match status" value="1"/>
</dbReference>
<evidence type="ECO:0000256" key="2">
    <source>
        <dbReference type="ARBA" id="ARBA00010864"/>
    </source>
</evidence>
<feature type="non-terminal residue" evidence="10">
    <location>
        <position position="492"/>
    </location>
</feature>
<feature type="non-terminal residue" evidence="10">
    <location>
        <position position="1"/>
    </location>
</feature>
<evidence type="ECO:0008006" key="12">
    <source>
        <dbReference type="Google" id="ProtNLM"/>
    </source>
</evidence>
<proteinExistence type="inferred from homology"/>
<dbReference type="Proteomes" id="UP000001514">
    <property type="component" value="Unassembled WGS sequence"/>
</dbReference>
<keyword evidence="4 9" id="KW-0812">Transmembrane</keyword>
<evidence type="ECO:0000256" key="5">
    <source>
        <dbReference type="ARBA" id="ARBA00022989"/>
    </source>
</evidence>
<comment type="subcellular location">
    <subcellularLocation>
        <location evidence="1">Membrane</location>
        <topology evidence="1">Multi-pass membrane protein</topology>
    </subcellularLocation>
</comment>
<feature type="transmembrane region" description="Helical" evidence="9">
    <location>
        <begin position="432"/>
        <end position="454"/>
    </location>
</feature>
<keyword evidence="11" id="KW-1185">Reference proteome</keyword>
<feature type="compositionally biased region" description="Low complexity" evidence="8">
    <location>
        <begin position="140"/>
        <end position="156"/>
    </location>
</feature>
<evidence type="ECO:0000313" key="10">
    <source>
        <dbReference type="EMBL" id="EFJ18586.1"/>
    </source>
</evidence>
<feature type="transmembrane region" description="Helical" evidence="9">
    <location>
        <begin position="301"/>
        <end position="321"/>
    </location>
</feature>
<dbReference type="EMBL" id="GL377609">
    <property type="protein sequence ID" value="EFJ18586.1"/>
    <property type="molecule type" value="Genomic_DNA"/>
</dbReference>
<dbReference type="Gramene" id="EFJ18586">
    <property type="protein sequence ID" value="EFJ18586"/>
    <property type="gene ID" value="SELMODRAFT_32516"/>
</dbReference>
<evidence type="ECO:0000256" key="7">
    <source>
        <dbReference type="ARBA" id="ARBA00023136"/>
    </source>
</evidence>
<dbReference type="InterPro" id="IPR003445">
    <property type="entry name" value="Cat_transpt"/>
</dbReference>
<name>D8SAE3_SELML</name>
<keyword evidence="6" id="KW-0406">Ion transport</keyword>
<dbReference type="HOGENOM" id="CLU_008384_2_0_1"/>
<evidence type="ECO:0000256" key="6">
    <source>
        <dbReference type="ARBA" id="ARBA00023065"/>
    </source>
</evidence>
<evidence type="ECO:0000313" key="11">
    <source>
        <dbReference type="Proteomes" id="UP000001514"/>
    </source>
</evidence>
<dbReference type="GO" id="GO:0008324">
    <property type="term" value="F:monoatomic cation transmembrane transporter activity"/>
    <property type="evidence" value="ECO:0000318"/>
    <property type="project" value="GO_Central"/>
</dbReference>
<dbReference type="GO" id="GO:0030001">
    <property type="term" value="P:metal ion transport"/>
    <property type="evidence" value="ECO:0007669"/>
    <property type="project" value="UniProtKB-ARBA"/>
</dbReference>
<evidence type="ECO:0000256" key="1">
    <source>
        <dbReference type="ARBA" id="ARBA00004141"/>
    </source>
</evidence>
<sequence>HLTFFRLHLAYFIAIAIAGTWILWGIGARRHSKISHLKFIDCFYLITSALCITGLASVPIESIPPGGQVVLMLMMILGGQVVTSVVPLFVKKRRYCDVARQVLEQDDRKRPSSSSNPDSDRDLVPNPNAQAPQNREDDATPTSATTPSSSQGPPGSLKRTQSEHSATVSLTWIVVWYYILVHLIGFFITWGCILGDASAKSSLESKNINIGFFALFLTVSSFANAGFVLVDENMTLFSSSTVLLLALAAIILLGNTMFAPSLRGIIWLLHRVDATRREDYEFLLEHPRKCYTHLFPRTTTLWLVLAVTGFNGFECLMFYILDWKSKALEGFGTGDKVVNGIFQSVNTRSAGMNSMNLADLSPSMLFLYCGMMYIAAYPVFLSRQYSRHYEAKEQRASVIVGLDRDDWAYLFLATFFICVSDNKQLKSDPRNFTIFSVIFEVISAYGNVGLTLGYSCSLRIDSAPCTDVPYSFSGKWGVVGKLLLILVMFLGR</sequence>
<comment type="similarity">
    <text evidence="2">Belongs to the TrkH potassium transport family. HKT (TC 2.A.38.3) subfamily.</text>
</comment>
<dbReference type="OMA" id="LICICER"/>
<keyword evidence="3" id="KW-0813">Transport</keyword>
<organism evidence="11">
    <name type="scientific">Selaginella moellendorffii</name>
    <name type="common">Spikemoss</name>
    <dbReference type="NCBI Taxonomy" id="88036"/>
    <lineage>
        <taxon>Eukaryota</taxon>
        <taxon>Viridiplantae</taxon>
        <taxon>Streptophyta</taxon>
        <taxon>Embryophyta</taxon>
        <taxon>Tracheophyta</taxon>
        <taxon>Lycopodiopsida</taxon>
        <taxon>Selaginellales</taxon>
        <taxon>Selaginellaceae</taxon>
        <taxon>Selaginella</taxon>
    </lineage>
</organism>
<dbReference type="eggNOG" id="KOG1341">
    <property type="taxonomic scope" value="Eukaryota"/>
</dbReference>
<dbReference type="STRING" id="88036.D8SAE3"/>
<dbReference type="InParanoid" id="D8SAE3"/>
<protein>
    <recommendedName>
        <fullName evidence="12">Cation transporter</fullName>
    </recommendedName>
</protein>
<feature type="transmembrane region" description="Helical" evidence="9">
    <location>
        <begin position="474"/>
        <end position="491"/>
    </location>
</feature>
<evidence type="ECO:0000256" key="8">
    <source>
        <dbReference type="SAM" id="MobiDB-lite"/>
    </source>
</evidence>
<reference evidence="10 11" key="1">
    <citation type="journal article" date="2011" name="Science">
        <title>The Selaginella genome identifies genetic changes associated with the evolution of vascular plants.</title>
        <authorList>
            <person name="Banks J.A."/>
            <person name="Nishiyama T."/>
            <person name="Hasebe M."/>
            <person name="Bowman J.L."/>
            <person name="Gribskov M."/>
            <person name="dePamphilis C."/>
            <person name="Albert V.A."/>
            <person name="Aono N."/>
            <person name="Aoyama T."/>
            <person name="Ambrose B.A."/>
            <person name="Ashton N.W."/>
            <person name="Axtell M.J."/>
            <person name="Barker E."/>
            <person name="Barker M.S."/>
            <person name="Bennetzen J.L."/>
            <person name="Bonawitz N.D."/>
            <person name="Chapple C."/>
            <person name="Cheng C."/>
            <person name="Correa L.G."/>
            <person name="Dacre M."/>
            <person name="DeBarry J."/>
            <person name="Dreyer I."/>
            <person name="Elias M."/>
            <person name="Engstrom E.M."/>
            <person name="Estelle M."/>
            <person name="Feng L."/>
            <person name="Finet C."/>
            <person name="Floyd S.K."/>
            <person name="Frommer W.B."/>
            <person name="Fujita T."/>
            <person name="Gramzow L."/>
            <person name="Gutensohn M."/>
            <person name="Harholt J."/>
            <person name="Hattori M."/>
            <person name="Heyl A."/>
            <person name="Hirai T."/>
            <person name="Hiwatashi Y."/>
            <person name="Ishikawa M."/>
            <person name="Iwata M."/>
            <person name="Karol K.G."/>
            <person name="Koehler B."/>
            <person name="Kolukisaoglu U."/>
            <person name="Kubo M."/>
            <person name="Kurata T."/>
            <person name="Lalonde S."/>
            <person name="Li K."/>
            <person name="Li Y."/>
            <person name="Litt A."/>
            <person name="Lyons E."/>
            <person name="Manning G."/>
            <person name="Maruyama T."/>
            <person name="Michael T.P."/>
            <person name="Mikami K."/>
            <person name="Miyazaki S."/>
            <person name="Morinaga S."/>
            <person name="Murata T."/>
            <person name="Mueller-Roeber B."/>
            <person name="Nelson D.R."/>
            <person name="Obara M."/>
            <person name="Oguri Y."/>
            <person name="Olmstead R.G."/>
            <person name="Onodera N."/>
            <person name="Petersen B.L."/>
            <person name="Pils B."/>
            <person name="Prigge M."/>
            <person name="Rensing S.A."/>
            <person name="Riano-Pachon D.M."/>
            <person name="Roberts A.W."/>
            <person name="Sato Y."/>
            <person name="Scheller H.V."/>
            <person name="Schulz B."/>
            <person name="Schulz C."/>
            <person name="Shakirov E.V."/>
            <person name="Shibagaki N."/>
            <person name="Shinohara N."/>
            <person name="Shippen D.E."/>
            <person name="Soerensen I."/>
            <person name="Sotooka R."/>
            <person name="Sugimoto N."/>
            <person name="Sugita M."/>
            <person name="Sumikawa N."/>
            <person name="Tanurdzic M."/>
            <person name="Theissen G."/>
            <person name="Ulvskov P."/>
            <person name="Wakazuki S."/>
            <person name="Weng J.K."/>
            <person name="Willats W.W."/>
            <person name="Wipf D."/>
            <person name="Wolf P.G."/>
            <person name="Yang L."/>
            <person name="Zimmer A.D."/>
            <person name="Zhu Q."/>
            <person name="Mitros T."/>
            <person name="Hellsten U."/>
            <person name="Loque D."/>
            <person name="Otillar R."/>
            <person name="Salamov A."/>
            <person name="Schmutz J."/>
            <person name="Shapiro H."/>
            <person name="Lindquist E."/>
            <person name="Lucas S."/>
            <person name="Rokhsar D."/>
            <person name="Grigoriev I.V."/>
        </authorList>
    </citation>
    <scope>NUCLEOTIDE SEQUENCE [LARGE SCALE GENOMIC DNA]</scope>
</reference>
<feature type="transmembrane region" description="Helical" evidence="9">
    <location>
        <begin position="242"/>
        <end position="269"/>
    </location>
</feature>
<evidence type="ECO:0000256" key="4">
    <source>
        <dbReference type="ARBA" id="ARBA00022692"/>
    </source>
</evidence>
<dbReference type="KEGG" id="smo:SELMODRAFT_32516"/>
<feature type="transmembrane region" description="Helical" evidence="9">
    <location>
        <begin position="210"/>
        <end position="230"/>
    </location>
</feature>
<feature type="transmembrane region" description="Helical" evidence="9">
    <location>
        <begin position="70"/>
        <end position="90"/>
    </location>
</feature>
<gene>
    <name evidence="10" type="ORF">SELMODRAFT_32516</name>
</gene>
<feature type="transmembrane region" description="Helical" evidence="9">
    <location>
        <begin position="6"/>
        <end position="27"/>
    </location>
</feature>
<dbReference type="GO" id="GO:0005886">
    <property type="term" value="C:plasma membrane"/>
    <property type="evidence" value="ECO:0000318"/>
    <property type="project" value="GO_Central"/>
</dbReference>
<keyword evidence="7 9" id="KW-0472">Membrane</keyword>
<feature type="transmembrane region" description="Helical" evidence="9">
    <location>
        <begin position="39"/>
        <end position="58"/>
    </location>
</feature>
<evidence type="ECO:0000256" key="3">
    <source>
        <dbReference type="ARBA" id="ARBA00022448"/>
    </source>
</evidence>
<dbReference type="InterPro" id="IPR051143">
    <property type="entry name" value="TrkH_K-transport"/>
</dbReference>
<dbReference type="PANTHER" id="PTHR31064">
    <property type="entry name" value="POTASSIUM TRANSPORT PROTEIN DDB_G0292412-RELATED"/>
    <property type="match status" value="1"/>
</dbReference>
<keyword evidence="5 9" id="KW-1133">Transmembrane helix</keyword>
<feature type="transmembrane region" description="Helical" evidence="9">
    <location>
        <begin position="357"/>
        <end position="380"/>
    </location>
</feature>
<accession>D8SAE3</accession>
<dbReference type="AlphaFoldDB" id="D8SAE3"/>
<evidence type="ECO:0000256" key="9">
    <source>
        <dbReference type="SAM" id="Phobius"/>
    </source>
</evidence>
<dbReference type="Pfam" id="PF02386">
    <property type="entry name" value="TrkH"/>
    <property type="match status" value="1"/>
</dbReference>
<feature type="transmembrane region" description="Helical" evidence="9">
    <location>
        <begin position="168"/>
        <end position="190"/>
    </location>
</feature>